<feature type="compositionally biased region" description="Basic and acidic residues" evidence="9">
    <location>
        <begin position="74"/>
        <end position="95"/>
    </location>
</feature>
<dbReference type="CDD" id="cd21675">
    <property type="entry name" value="SMP_TEX2"/>
    <property type="match status" value="1"/>
</dbReference>
<feature type="domain" description="SMP-LTD" evidence="10">
    <location>
        <begin position="808"/>
        <end position="1111"/>
    </location>
</feature>
<reference evidence="11 12" key="1">
    <citation type="submission" date="2020-04" db="EMBL/GenBank/DDBJ databases">
        <authorList>
            <person name="Wallbank WR R."/>
            <person name="Pardo Diaz C."/>
            <person name="Kozak K."/>
            <person name="Martin S."/>
            <person name="Jiggins C."/>
            <person name="Moest M."/>
            <person name="Warren A I."/>
            <person name="Byers J.R.P. K."/>
            <person name="Montejo-Kovacevich G."/>
            <person name="Yen C E."/>
        </authorList>
    </citation>
    <scope>NUCLEOTIDE SEQUENCE [LARGE SCALE GENOMIC DNA]</scope>
</reference>
<dbReference type="Proteomes" id="UP000494256">
    <property type="component" value="Unassembled WGS sequence"/>
</dbReference>
<evidence type="ECO:0000256" key="2">
    <source>
        <dbReference type="ARBA" id="ARBA00022448"/>
    </source>
</evidence>
<dbReference type="PROSITE" id="PS51847">
    <property type="entry name" value="SMP"/>
    <property type="match status" value="1"/>
</dbReference>
<evidence type="ECO:0000256" key="8">
    <source>
        <dbReference type="ARBA" id="ARBA00023136"/>
    </source>
</evidence>
<feature type="compositionally biased region" description="Acidic residues" evidence="9">
    <location>
        <begin position="950"/>
        <end position="963"/>
    </location>
</feature>
<protein>
    <recommendedName>
        <fullName evidence="10">SMP-LTD domain-containing protein</fullName>
    </recommendedName>
</protein>
<dbReference type="OrthoDB" id="533763at2759"/>
<proteinExistence type="predicted"/>
<dbReference type="AlphaFoldDB" id="A0A8S0YX00"/>
<dbReference type="PANTHER" id="PTHR13466:SF0">
    <property type="entry name" value="SMP-LTD DOMAIN-CONTAINING PROTEIN"/>
    <property type="match status" value="1"/>
</dbReference>
<evidence type="ECO:0000256" key="7">
    <source>
        <dbReference type="ARBA" id="ARBA00023121"/>
    </source>
</evidence>
<keyword evidence="6" id="KW-0445">Lipid transport</keyword>
<comment type="caution">
    <text evidence="11">The sequence shown here is derived from an EMBL/GenBank/DDBJ whole genome shotgun (WGS) entry which is preliminary data.</text>
</comment>
<feature type="compositionally biased region" description="Polar residues" evidence="9">
    <location>
        <begin position="185"/>
        <end position="212"/>
    </location>
</feature>
<gene>
    <name evidence="11" type="ORF">APLA_LOCUS1658</name>
</gene>
<comment type="subcellular location">
    <subcellularLocation>
        <location evidence="1">Endoplasmic reticulum membrane</location>
    </subcellularLocation>
</comment>
<dbReference type="EMBL" id="CADEBD010000171">
    <property type="protein sequence ID" value="CAB3223990.1"/>
    <property type="molecule type" value="Genomic_DNA"/>
</dbReference>
<feature type="region of interest" description="Disordered" evidence="9">
    <location>
        <begin position="712"/>
        <end position="733"/>
    </location>
</feature>
<evidence type="ECO:0000256" key="3">
    <source>
        <dbReference type="ARBA" id="ARBA00022692"/>
    </source>
</evidence>
<feature type="region of interest" description="Disordered" evidence="9">
    <location>
        <begin position="74"/>
        <end position="133"/>
    </location>
</feature>
<evidence type="ECO:0000256" key="4">
    <source>
        <dbReference type="ARBA" id="ARBA00022824"/>
    </source>
</evidence>
<feature type="compositionally biased region" description="Basic and acidic residues" evidence="9">
    <location>
        <begin position="519"/>
        <end position="542"/>
    </location>
</feature>
<feature type="region of interest" description="Disordered" evidence="9">
    <location>
        <begin position="152"/>
        <end position="240"/>
    </location>
</feature>
<feature type="region of interest" description="Disordered" evidence="9">
    <location>
        <begin position="624"/>
        <end position="645"/>
    </location>
</feature>
<name>A0A8S0YX00_ARCPL</name>
<keyword evidence="8" id="KW-0472">Membrane</keyword>
<keyword evidence="4" id="KW-0256">Endoplasmic reticulum</keyword>
<sequence>MEISGVGKSPNSSLSFRYNANNEELEELCYQLCEDDPPTPQCDPPPPHSENASPKRGERSASIIDKYFKSIRTEKTVEKPEEPKLVEVKPVEEQKLPPLPKEASSSPMKEYLNRLGKRSTSESSPDVKEGSNETWKIFHDFKFKLAQAVEDMKTRSVEETKEKSVPRENSTSDSEENSAIKDSDQQSVGDTDNQVSSLDSSMQNLSEMTQPLTAKATERESSVPVDNKISNSSDDTHKNFVHNESAELTREYLNDNSMMEVESGIEALEDTIDGFGSIHNIDAHFQDSNPVETEQVQKPLTPSNFGLPPSRSNLKTNNKTEDPKQYFFNFPMYLLTFLVFVNYFLFPNSNNWNGFLLGLWTFCFSSNLKSYILDTFFTDSDQKPSVLQMQRSSAMPPTYTIPVVKEHRPLKKYEGWINHYRFPEYDPHQYHINKTTTAFMKLEGCNLRLSYTRTKIPKRALWDEKIEKVAFYQHRLYNLTGARVILLPKGLVKRRQWSKKYPICIILNEKEKIQVLEKENSATEKKATESPSEKKKEQHEMETETNASPEKKKKFVWRRKDKSITHPEAEPGKEGLRHRLVRKMHRDKKSDITTTATGTEPEETQSQSTVHTDTIVLEELHDPDVDLGSNSATSTKEEVDEEIDETDLTKIKDFLEEAEREAGPDASEDGEWSVRVRHTTDSYSHLYLFSRTGRDKHEWYRRFIIAISEANSASAENSTTEDKTASDAPAESKEGAEMAIYKLTEKETVAFAKSTNKTDSLSEGGGVTITSFAQSIPESDNYEKTFWPYLLKIIQNKTVSPDCECRLLPAEVTWINAVLARVVFDIMRDPIMIKRLQDRIQRKLNTLKLPSFMSPLVVTELSLAGACPLLERVAAPACDARGLWLDADLRYDGGAYIALLTQINLMKLKEKNVTLEEQLLPPKKHLDTGRPGIFTEKQLRMSKPAIFDSDVEDSAESSSDDESPSVHPIDSNENIALVDLPPAPSQTEQGGSSKKKFLRMVDKIATNKYFQQVTDYKYVKRAMEGLSNTDIKLHLEIHGLEGRLAFNLPPPPHDRMWVGFRTNPQLVLKARPAVGARTLRFAHISNWIEQKLSKEFEKVLVLPNMEDIIVDIMTPTPVQFE</sequence>
<evidence type="ECO:0000256" key="6">
    <source>
        <dbReference type="ARBA" id="ARBA00023055"/>
    </source>
</evidence>
<feature type="compositionally biased region" description="Pro residues" evidence="9">
    <location>
        <begin position="38"/>
        <end position="48"/>
    </location>
</feature>
<feature type="compositionally biased region" description="Basic and acidic residues" evidence="9">
    <location>
        <begin position="720"/>
        <end position="733"/>
    </location>
</feature>
<keyword evidence="2" id="KW-0813">Transport</keyword>
<organism evidence="11 12">
    <name type="scientific">Arctia plantaginis</name>
    <name type="common">Wood tiger moth</name>
    <name type="synonym">Phalaena plantaginis</name>
    <dbReference type="NCBI Taxonomy" id="874455"/>
    <lineage>
        <taxon>Eukaryota</taxon>
        <taxon>Metazoa</taxon>
        <taxon>Ecdysozoa</taxon>
        <taxon>Arthropoda</taxon>
        <taxon>Hexapoda</taxon>
        <taxon>Insecta</taxon>
        <taxon>Pterygota</taxon>
        <taxon>Neoptera</taxon>
        <taxon>Endopterygota</taxon>
        <taxon>Lepidoptera</taxon>
        <taxon>Glossata</taxon>
        <taxon>Ditrysia</taxon>
        <taxon>Noctuoidea</taxon>
        <taxon>Erebidae</taxon>
        <taxon>Arctiinae</taxon>
        <taxon>Arctia</taxon>
    </lineage>
</organism>
<dbReference type="PANTHER" id="PTHR13466">
    <property type="entry name" value="TEX2 PROTEIN-RELATED"/>
    <property type="match status" value="1"/>
</dbReference>
<dbReference type="GO" id="GO:0005789">
    <property type="term" value="C:endoplasmic reticulum membrane"/>
    <property type="evidence" value="ECO:0007669"/>
    <property type="project" value="UniProtKB-SubCell"/>
</dbReference>
<evidence type="ECO:0000313" key="12">
    <source>
        <dbReference type="Proteomes" id="UP000494256"/>
    </source>
</evidence>
<dbReference type="GO" id="GO:0006869">
    <property type="term" value="P:lipid transport"/>
    <property type="evidence" value="ECO:0007669"/>
    <property type="project" value="UniProtKB-KW"/>
</dbReference>
<keyword evidence="5" id="KW-1133">Transmembrane helix</keyword>
<keyword evidence="7" id="KW-0446">Lipid-binding</keyword>
<feature type="compositionally biased region" description="Basic and acidic residues" evidence="9">
    <location>
        <begin position="152"/>
        <end position="166"/>
    </location>
</feature>
<dbReference type="InterPro" id="IPR031468">
    <property type="entry name" value="SMP_LBD"/>
</dbReference>
<evidence type="ECO:0000313" key="11">
    <source>
        <dbReference type="EMBL" id="CAB3223990.1"/>
    </source>
</evidence>
<feature type="region of interest" description="Disordered" evidence="9">
    <location>
        <begin position="950"/>
        <end position="969"/>
    </location>
</feature>
<evidence type="ECO:0000259" key="10">
    <source>
        <dbReference type="PROSITE" id="PS51847"/>
    </source>
</evidence>
<evidence type="ECO:0000256" key="5">
    <source>
        <dbReference type="ARBA" id="ARBA00022989"/>
    </source>
</evidence>
<evidence type="ECO:0000256" key="9">
    <source>
        <dbReference type="SAM" id="MobiDB-lite"/>
    </source>
</evidence>
<evidence type="ECO:0000256" key="1">
    <source>
        <dbReference type="ARBA" id="ARBA00004586"/>
    </source>
</evidence>
<feature type="region of interest" description="Disordered" evidence="9">
    <location>
        <begin position="585"/>
        <end position="610"/>
    </location>
</feature>
<feature type="region of interest" description="Disordered" evidence="9">
    <location>
        <begin position="519"/>
        <end position="552"/>
    </location>
</feature>
<keyword evidence="3" id="KW-0812">Transmembrane</keyword>
<feature type="region of interest" description="Disordered" evidence="9">
    <location>
        <begin position="29"/>
        <end position="61"/>
    </location>
</feature>
<accession>A0A8S0YX00</accession>
<dbReference type="GO" id="GO:0008289">
    <property type="term" value="F:lipid binding"/>
    <property type="evidence" value="ECO:0007669"/>
    <property type="project" value="UniProtKB-KW"/>
</dbReference>